<feature type="signal peptide" evidence="3">
    <location>
        <begin position="1"/>
        <end position="22"/>
    </location>
</feature>
<keyword evidence="7" id="KW-1185">Reference proteome</keyword>
<protein>
    <submittedName>
        <fullName evidence="6">Murein DD-endopeptidase MepM and murein hydrolase activator NlpD, contain LysM domain</fullName>
    </submittedName>
</protein>
<evidence type="ECO:0000313" key="7">
    <source>
        <dbReference type="Proteomes" id="UP000192790"/>
    </source>
</evidence>
<dbReference type="InterPro" id="IPR011055">
    <property type="entry name" value="Dup_hybrid_motif"/>
</dbReference>
<dbReference type="InterPro" id="IPR050570">
    <property type="entry name" value="Cell_wall_metabolism_enzyme"/>
</dbReference>
<dbReference type="STRING" id="1122930.SAMN02745168_1794"/>
<gene>
    <name evidence="6" type="ORF">SAMN02745168_1794</name>
</gene>
<dbReference type="OrthoDB" id="5623881at2"/>
<keyword evidence="6" id="KW-0378">Hydrolase</keyword>
<feature type="coiled-coil region" evidence="2">
    <location>
        <begin position="25"/>
        <end position="66"/>
    </location>
</feature>
<accession>A0A1W2AKS8</accession>
<evidence type="ECO:0000256" key="3">
    <source>
        <dbReference type="SAM" id="SignalP"/>
    </source>
</evidence>
<evidence type="ECO:0000259" key="5">
    <source>
        <dbReference type="Pfam" id="PF24568"/>
    </source>
</evidence>
<dbReference type="Gene3D" id="2.70.70.10">
    <property type="entry name" value="Glucose Permease (Domain IIA)"/>
    <property type="match status" value="1"/>
</dbReference>
<dbReference type="Pfam" id="PF24568">
    <property type="entry name" value="CC_PcsB"/>
    <property type="match status" value="1"/>
</dbReference>
<evidence type="ECO:0000256" key="2">
    <source>
        <dbReference type="SAM" id="Coils"/>
    </source>
</evidence>
<feature type="coiled-coil region" evidence="2">
    <location>
        <begin position="177"/>
        <end position="281"/>
    </location>
</feature>
<proteinExistence type="predicted"/>
<feature type="chain" id="PRO_5038973622" evidence="3">
    <location>
        <begin position="23"/>
        <end position="429"/>
    </location>
</feature>
<dbReference type="SUPFAM" id="SSF51261">
    <property type="entry name" value="Duplicated hybrid motif"/>
    <property type="match status" value="1"/>
</dbReference>
<reference evidence="6 7" key="1">
    <citation type="submission" date="2017-04" db="EMBL/GenBank/DDBJ databases">
        <authorList>
            <person name="Afonso C.L."/>
            <person name="Miller P.J."/>
            <person name="Scott M.A."/>
            <person name="Spackman E."/>
            <person name="Goraichik I."/>
            <person name="Dimitrov K.M."/>
            <person name="Suarez D.L."/>
            <person name="Swayne D.E."/>
        </authorList>
    </citation>
    <scope>NUCLEOTIDE SEQUENCE [LARGE SCALE GENOMIC DNA]</scope>
    <source>
        <strain evidence="6 7">DSM 12816</strain>
    </source>
</reference>
<dbReference type="CDD" id="cd12797">
    <property type="entry name" value="M23_peptidase"/>
    <property type="match status" value="1"/>
</dbReference>
<dbReference type="InterPro" id="IPR016047">
    <property type="entry name" value="M23ase_b-sheet_dom"/>
</dbReference>
<evidence type="ECO:0000259" key="4">
    <source>
        <dbReference type="Pfam" id="PF01551"/>
    </source>
</evidence>
<dbReference type="EMBL" id="FWXW01000004">
    <property type="protein sequence ID" value="SMC61150.1"/>
    <property type="molecule type" value="Genomic_DNA"/>
</dbReference>
<keyword evidence="2" id="KW-0175">Coiled coil</keyword>
<evidence type="ECO:0000313" key="6">
    <source>
        <dbReference type="EMBL" id="SMC61150.1"/>
    </source>
</evidence>
<dbReference type="FunFam" id="2.70.70.10:FF:000006">
    <property type="entry name" value="M23 family peptidase"/>
    <property type="match status" value="1"/>
</dbReference>
<dbReference type="InterPro" id="IPR057309">
    <property type="entry name" value="PcsB_CC"/>
</dbReference>
<dbReference type="Gene3D" id="6.10.250.3150">
    <property type="match status" value="1"/>
</dbReference>
<feature type="domain" description="Peptidoglycan hydrolase PcsB coiled-coil" evidence="5">
    <location>
        <begin position="119"/>
        <end position="187"/>
    </location>
</feature>
<keyword evidence="1 3" id="KW-0732">Signal</keyword>
<dbReference type="PANTHER" id="PTHR21666">
    <property type="entry name" value="PEPTIDASE-RELATED"/>
    <property type="match status" value="1"/>
</dbReference>
<name>A0A1W2AKS8_9FIRM</name>
<dbReference type="AlphaFoldDB" id="A0A1W2AKS8"/>
<organism evidence="6 7">
    <name type="scientific">Papillibacter cinnamivorans DSM 12816</name>
    <dbReference type="NCBI Taxonomy" id="1122930"/>
    <lineage>
        <taxon>Bacteria</taxon>
        <taxon>Bacillati</taxon>
        <taxon>Bacillota</taxon>
        <taxon>Clostridia</taxon>
        <taxon>Eubacteriales</taxon>
        <taxon>Oscillospiraceae</taxon>
        <taxon>Papillibacter</taxon>
    </lineage>
</organism>
<feature type="domain" description="M23ase beta-sheet core" evidence="4">
    <location>
        <begin position="329"/>
        <end position="423"/>
    </location>
</feature>
<dbReference type="GO" id="GO:0004222">
    <property type="term" value="F:metalloendopeptidase activity"/>
    <property type="evidence" value="ECO:0007669"/>
    <property type="project" value="TreeGrafter"/>
</dbReference>
<dbReference type="PANTHER" id="PTHR21666:SF289">
    <property type="entry name" value="L-ALA--D-GLU ENDOPEPTIDASE"/>
    <property type="match status" value="1"/>
</dbReference>
<dbReference type="Proteomes" id="UP000192790">
    <property type="component" value="Unassembled WGS sequence"/>
</dbReference>
<dbReference type="RefSeq" id="WP_159448062.1">
    <property type="nucleotide sequence ID" value="NZ_FWXW01000004.1"/>
</dbReference>
<sequence>MKKKIIFMTVTMLIASNITVFASTVNNKENQIKENQETIQNLEKEKQELNAEKKQLSSELQSVIDQFTSVAREAEILNTAITQKESEIQARESLINATNSKISLLENEINTRQIEIIQKEVELEEKKTILDSRVRTAYMNNSVGSILYTLIESESLADFTDKLMLIHKVVEMDKEIIRQVNSIMEELTLKKAELEVSKKDLLSSKAVIQDERAKLIEQKEKLETENLAYTSKLAEIKKLETKKSSAINSLTKEEKEIASDIGDIIEENKELQDEISALIRAEANKNTISQGNTNSQQNNTNAGYIKPVSGRVTSSYGYRIHPILGYRKLHTGIDFAATSGTPIKATRAGTVIRASYNSTYGNNVIIDHGNGVTTLYAHMSALNTSYGSKVSQGQIIGYVGSTGMSTGPHLHLEFRLNGNLVNPAPYLGL</sequence>
<dbReference type="Pfam" id="PF01551">
    <property type="entry name" value="Peptidase_M23"/>
    <property type="match status" value="1"/>
</dbReference>
<evidence type="ECO:0000256" key="1">
    <source>
        <dbReference type="ARBA" id="ARBA00022729"/>
    </source>
</evidence>